<dbReference type="EC" id="3.1.4.16" evidence="9"/>
<evidence type="ECO:0000313" key="7">
    <source>
        <dbReference type="EMBL" id="CAA6302013.1"/>
    </source>
</evidence>
<feature type="domain" description="5'-Nucleotidase C-terminal" evidence="2">
    <location>
        <begin position="326"/>
        <end position="460"/>
    </location>
</feature>
<evidence type="ECO:0000313" key="10">
    <source>
        <dbReference type="EMBL" id="CAD7353144.1"/>
    </source>
</evidence>
<dbReference type="GO" id="GO:0009166">
    <property type="term" value="P:nucleotide catabolic process"/>
    <property type="evidence" value="ECO:0007669"/>
    <property type="project" value="InterPro"/>
</dbReference>
<dbReference type="Gene3D" id="3.90.780.10">
    <property type="entry name" value="5'-Nucleotidase, C-terminal domain"/>
    <property type="match status" value="1"/>
</dbReference>
<dbReference type="EMBL" id="CACUNS010000001">
    <property type="protein sequence ID" value="CAA6039036.1"/>
    <property type="molecule type" value="Genomic_DNA"/>
</dbReference>
<dbReference type="Proteomes" id="UP000505390">
    <property type="component" value="Unassembled WGS sequence"/>
</dbReference>
<name>A0A0D6HUT5_STAAU</name>
<dbReference type="GO" id="GO:0000166">
    <property type="term" value="F:nucleotide binding"/>
    <property type="evidence" value="ECO:0007669"/>
    <property type="project" value="UniProtKB-KW"/>
</dbReference>
<dbReference type="InterPro" id="IPR008334">
    <property type="entry name" value="5'-Nucleotdase_C"/>
</dbReference>
<dbReference type="SUPFAM" id="SSF55816">
    <property type="entry name" value="5'-nucleotidase (syn. UDP-sugar hydrolase), C-terminal domain"/>
    <property type="match status" value="1"/>
</dbReference>
<dbReference type="GO" id="GO:0008663">
    <property type="term" value="F:2',3'-cyclic-nucleotide 2'-phosphodiesterase activity"/>
    <property type="evidence" value="ECO:0007669"/>
    <property type="project" value="UniProtKB-EC"/>
</dbReference>
<dbReference type="InterPro" id="IPR036907">
    <property type="entry name" value="5'-Nucleotdase_C_sf"/>
</dbReference>
<dbReference type="PANTHER" id="PTHR11575:SF6">
    <property type="entry name" value="2',3'-CYCLIC-NUCLEOTIDE 2'-PHOSPHODIESTERASE_3'-NUCLEOTIDASE"/>
    <property type="match status" value="1"/>
</dbReference>
<evidence type="ECO:0000313" key="17">
    <source>
        <dbReference type="Proteomes" id="UP000459702"/>
    </source>
</evidence>
<evidence type="ECO:0000313" key="12">
    <source>
        <dbReference type="Proteomes" id="UP000254116"/>
    </source>
</evidence>
<evidence type="ECO:0000313" key="5">
    <source>
        <dbReference type="EMBL" id="CAA4670708.1"/>
    </source>
</evidence>
<dbReference type="PRINTS" id="PR01607">
    <property type="entry name" value="APYRASEFAMLY"/>
</dbReference>
<dbReference type="InterPro" id="IPR029052">
    <property type="entry name" value="Metallo-depent_PP-like"/>
</dbReference>
<evidence type="ECO:0000313" key="9">
    <source>
        <dbReference type="EMBL" id="CAC8221783.1"/>
    </source>
</evidence>
<gene>
    <name evidence="9" type="primary">yfkN_4</name>
    <name evidence="3" type="synonym">yfkN_1</name>
    <name evidence="6" type="synonym">yfkN_2</name>
    <name evidence="11" type="ORF">NCTC10702_01560</name>
    <name evidence="10" type="ORF">NCTC13131_00619</name>
    <name evidence="3" type="ORF">SAMEA1029528_00403</name>
    <name evidence="4" type="ORF">SAMEA2078260_00449</name>
    <name evidence="6" type="ORF">SAMEA2078588_00171</name>
    <name evidence="7" type="ORF">SAMEA2080344_00139</name>
    <name evidence="5" type="ORF">SAMEA2081063_00139</name>
    <name evidence="8" type="ORF">SAMEA4008575_00139</name>
    <name evidence="9" type="ORF">SAMEA70146418_01890</name>
</gene>
<evidence type="ECO:0000313" key="13">
    <source>
        <dbReference type="Proteomes" id="UP000442696"/>
    </source>
</evidence>
<dbReference type="Proteomes" id="UP000251686">
    <property type="component" value="Unassembled WGS sequence"/>
</dbReference>
<evidence type="ECO:0000259" key="2">
    <source>
        <dbReference type="Pfam" id="PF02872"/>
    </source>
</evidence>
<evidence type="ECO:0000256" key="1">
    <source>
        <dbReference type="RuleBase" id="RU362119"/>
    </source>
</evidence>
<dbReference type="EMBL" id="CACTWD010000001">
    <property type="protein sequence ID" value="CAA4670708.1"/>
    <property type="molecule type" value="Genomic_DNA"/>
</dbReference>
<sequence length="504" mass="58059">MMEKNENINVEILTTSDMHSHFLNGDYGSNIYRAGTYVNQVRAQNHRVILLDSGGSLAGSLAAYYYAIVAPYKRHPMIKLMNRMHYDASGVSPSEFKFGLSFLTRSIALARFPWLSANIEYNVTKEPYFSTPYCIKHFGDLKIAIVGVTADGLMENEYSEMEQDVSIEKTLVASKRWIRYIHEVEEPDFLIVIYHGGLNKISNSTKNKKASSNEAEKLMEELGVIDLMITAHQHQTIVGQDHETYYVQAGQDAKELVHLSINFKKRTTTYDVESIDSKVIDLNEYEEDQELLDLTFYDRKAVAYWSQEIISDKGLMLSVNGLQDLVCQTHPFSQLLHDAIHLAFDNDITCVHVPMNGEKGLSGQIRNEDLYHAYPYPDKPMDMTISGQNIKDILEYSYSHLDFVNEQLSLTIIDETLCTMWQGFNYEIDMNQEPGQRVMLDQIDLTKSYRVTMTDYCYRNYKNYLKNAIIHESYDETMSTLIAEKLRDPNYRISCSDNFIVKNR</sequence>
<evidence type="ECO:0000313" key="11">
    <source>
        <dbReference type="EMBL" id="SUL33875.1"/>
    </source>
</evidence>
<protein>
    <submittedName>
        <fullName evidence="9">2,3-cyclic-nucleotide 2-phosphodiesterase</fullName>
        <ecNumber evidence="9">3.1.4.16</ecNumber>
    </submittedName>
</protein>
<dbReference type="Proteomes" id="UP000507112">
    <property type="component" value="Unassembled WGS sequence"/>
</dbReference>
<reference evidence="11 12" key="1">
    <citation type="submission" date="2018-06" db="EMBL/GenBank/DDBJ databases">
        <authorList>
            <consortium name="Pathogen Informatics"/>
            <person name="Doyle S."/>
        </authorList>
    </citation>
    <scope>NUCLEOTIDE SEQUENCE [LARGE SCALE GENOMIC DNA]</scope>
    <source>
        <strain evidence="11 12">NCTC10702</strain>
    </source>
</reference>
<keyword evidence="1 9" id="KW-0378">Hydrolase</keyword>
<dbReference type="Proteomes" id="UP000254116">
    <property type="component" value="Unassembled WGS sequence"/>
</dbReference>
<proteinExistence type="inferred from homology"/>
<dbReference type="SUPFAM" id="SSF56300">
    <property type="entry name" value="Metallo-dependent phosphatases"/>
    <property type="match status" value="1"/>
</dbReference>
<dbReference type="EMBL" id="CACTPI010000001">
    <property type="protein sequence ID" value="CAA4080968.1"/>
    <property type="molecule type" value="Genomic_DNA"/>
</dbReference>
<dbReference type="PANTHER" id="PTHR11575">
    <property type="entry name" value="5'-NUCLEOTIDASE-RELATED"/>
    <property type="match status" value="1"/>
</dbReference>
<evidence type="ECO:0000313" key="14">
    <source>
        <dbReference type="Proteomes" id="UP000443506"/>
    </source>
</evidence>
<dbReference type="AlphaFoldDB" id="A0A0D6HUT5"/>
<evidence type="ECO:0000313" key="19">
    <source>
        <dbReference type="Proteomes" id="UP000507112"/>
    </source>
</evidence>
<dbReference type="Proteomes" id="UP000442696">
    <property type="component" value="Unassembled WGS sequence"/>
</dbReference>
<dbReference type="Proteomes" id="UP000459702">
    <property type="component" value="Unassembled WGS sequence"/>
</dbReference>
<dbReference type="EMBL" id="UHBY01000003">
    <property type="protein sequence ID" value="SUL33875.1"/>
    <property type="molecule type" value="Genomic_DNA"/>
</dbReference>
<dbReference type="EMBL" id="CACTQT010000002">
    <property type="protein sequence ID" value="CAA4356178.1"/>
    <property type="molecule type" value="Genomic_DNA"/>
</dbReference>
<dbReference type="EMBL" id="CAIIGD010000005">
    <property type="protein sequence ID" value="CAC8221783.1"/>
    <property type="molecule type" value="Genomic_DNA"/>
</dbReference>
<evidence type="ECO:0000313" key="16">
    <source>
        <dbReference type="Proteomes" id="UP000459586"/>
    </source>
</evidence>
<evidence type="ECO:0000313" key="6">
    <source>
        <dbReference type="EMBL" id="CAA6039036.1"/>
    </source>
</evidence>
<evidence type="ECO:0000313" key="8">
    <source>
        <dbReference type="EMBL" id="CAC5771954.1"/>
    </source>
</evidence>
<keyword evidence="1" id="KW-0547">Nucleotide-binding</keyword>
<accession>A0A0D6HUT5</accession>
<organism evidence="9 19">
    <name type="scientific">Staphylococcus aureus</name>
    <dbReference type="NCBI Taxonomy" id="1280"/>
    <lineage>
        <taxon>Bacteria</taxon>
        <taxon>Bacillati</taxon>
        <taxon>Bacillota</taxon>
        <taxon>Bacilli</taxon>
        <taxon>Bacillales</taxon>
        <taxon>Staphylococcaceae</taxon>
        <taxon>Staphylococcus</taxon>
    </lineage>
</organism>
<evidence type="ECO:0000313" key="3">
    <source>
        <dbReference type="EMBL" id="CAA4080968.1"/>
    </source>
</evidence>
<evidence type="ECO:0000313" key="18">
    <source>
        <dbReference type="Proteomes" id="UP000505390"/>
    </source>
</evidence>
<dbReference type="EMBL" id="CACURZ010000001">
    <property type="protein sequence ID" value="CAA6302013.1"/>
    <property type="molecule type" value="Genomic_DNA"/>
</dbReference>
<dbReference type="GO" id="GO:0030288">
    <property type="term" value="C:outer membrane-bounded periplasmic space"/>
    <property type="evidence" value="ECO:0007669"/>
    <property type="project" value="TreeGrafter"/>
</dbReference>
<dbReference type="EMBL" id="UAUZ02000002">
    <property type="protein sequence ID" value="CAD7353144.1"/>
    <property type="molecule type" value="Genomic_DNA"/>
</dbReference>
<evidence type="ECO:0000313" key="15">
    <source>
        <dbReference type="Proteomes" id="UP000443708"/>
    </source>
</evidence>
<comment type="similarity">
    <text evidence="1">Belongs to the 5'-nucleotidase family.</text>
</comment>
<dbReference type="EMBL" id="CAIGXB010000001">
    <property type="protein sequence ID" value="CAC5771954.1"/>
    <property type="molecule type" value="Genomic_DNA"/>
</dbReference>
<dbReference type="Proteomes" id="UP000443506">
    <property type="component" value="Unassembled WGS sequence"/>
</dbReference>
<evidence type="ECO:0000313" key="4">
    <source>
        <dbReference type="EMBL" id="CAA4356178.1"/>
    </source>
</evidence>
<dbReference type="Pfam" id="PF02872">
    <property type="entry name" value="5_nucleotid_C"/>
    <property type="match status" value="1"/>
</dbReference>
<dbReference type="Proteomes" id="UP000443708">
    <property type="component" value="Unassembled WGS sequence"/>
</dbReference>
<dbReference type="InterPro" id="IPR006179">
    <property type="entry name" value="5_nucleotidase/apyrase"/>
</dbReference>
<dbReference type="Proteomes" id="UP000459586">
    <property type="component" value="Unassembled WGS sequence"/>
</dbReference>
<dbReference type="Gene3D" id="3.60.21.10">
    <property type="match status" value="1"/>
</dbReference>
<reference evidence="18 19" key="2">
    <citation type="submission" date="2020-06" db="EMBL/GenBank/DDBJ databases">
        <authorList>
            <consortium name="Pathogen Informatics"/>
        </authorList>
    </citation>
    <scope>NUCLEOTIDE SEQUENCE [LARGE SCALE GENOMIC DNA]</scope>
    <source>
        <strain evidence="9 19">MOS105</strain>
        <strain evidence="10">NCTC13131</strain>
        <strain evidence="3 15">S040_N01_C01</strain>
        <strain evidence="8 18">SG160</strain>
        <strain evidence="6 17">T012_N10_C04</strain>
        <strain evidence="4 13">T012_N16_C08</strain>
        <strain evidence="5 14">T065_N03_C06</strain>
        <strain evidence="7 16">T197_A02_C01</strain>
    </source>
</reference>
<dbReference type="FunFam" id="3.60.21.10:FF:000123">
    <property type="entry name" value="SA0881 protein"/>
    <property type="match status" value="1"/>
</dbReference>
<dbReference type="KEGG" id="saur:SABB_00992"/>